<dbReference type="InterPro" id="IPR004274">
    <property type="entry name" value="FCP1_dom"/>
</dbReference>
<dbReference type="InterPro" id="IPR050365">
    <property type="entry name" value="TIM50"/>
</dbReference>
<comment type="function">
    <text evidence="3">Probable phosphatase.</text>
</comment>
<accession>M1VG31</accession>
<evidence type="ECO:0000256" key="2">
    <source>
        <dbReference type="ARBA" id="ARBA00022912"/>
    </source>
</evidence>
<dbReference type="OrthoDB" id="277011at2759"/>
<dbReference type="Pfam" id="PF03031">
    <property type="entry name" value="NIF"/>
    <property type="match status" value="1"/>
</dbReference>
<dbReference type="SMART" id="SM00577">
    <property type="entry name" value="CPDc"/>
    <property type="match status" value="1"/>
</dbReference>
<comment type="similarity">
    <text evidence="4">Belongs to the CTDSPL2 family.</text>
</comment>
<evidence type="ECO:0000259" key="6">
    <source>
        <dbReference type="PROSITE" id="PS50969"/>
    </source>
</evidence>
<feature type="region of interest" description="Disordered" evidence="5">
    <location>
        <begin position="105"/>
        <end position="127"/>
    </location>
</feature>
<dbReference type="GeneID" id="16996553"/>
<reference evidence="7 8" key="1">
    <citation type="journal article" date="2004" name="Nature">
        <title>Genome sequence of the ultrasmall unicellular red alga Cyanidioschyzon merolae 10D.</title>
        <authorList>
            <person name="Matsuzaki M."/>
            <person name="Misumi O."/>
            <person name="Shin-i T."/>
            <person name="Maruyama S."/>
            <person name="Takahara M."/>
            <person name="Miyagishima S."/>
            <person name="Mori T."/>
            <person name="Nishida K."/>
            <person name="Yagisawa F."/>
            <person name="Nishida K."/>
            <person name="Yoshida Y."/>
            <person name="Nishimura Y."/>
            <person name="Nakao S."/>
            <person name="Kobayashi T."/>
            <person name="Momoyama Y."/>
            <person name="Higashiyama T."/>
            <person name="Minoda A."/>
            <person name="Sano M."/>
            <person name="Nomoto H."/>
            <person name="Oishi K."/>
            <person name="Hayashi H."/>
            <person name="Ohta F."/>
            <person name="Nishizaka S."/>
            <person name="Haga S."/>
            <person name="Miura S."/>
            <person name="Morishita T."/>
            <person name="Kabeya Y."/>
            <person name="Terasawa K."/>
            <person name="Suzuki Y."/>
            <person name="Ishii Y."/>
            <person name="Asakawa S."/>
            <person name="Takano H."/>
            <person name="Ohta N."/>
            <person name="Kuroiwa H."/>
            <person name="Tanaka K."/>
            <person name="Shimizu N."/>
            <person name="Sugano S."/>
            <person name="Sato N."/>
            <person name="Nozaki H."/>
            <person name="Ogasawara N."/>
            <person name="Kohara Y."/>
            <person name="Kuroiwa T."/>
        </authorList>
    </citation>
    <scope>NUCLEOTIDE SEQUENCE [LARGE SCALE GENOMIC DNA]</scope>
    <source>
        <strain evidence="7 8">10D</strain>
    </source>
</reference>
<dbReference type="STRING" id="280699.M1VG31"/>
<dbReference type="HOGENOM" id="CLU_447172_0_0_1"/>
<protein>
    <submittedName>
        <fullName evidence="7">Similar to nuclear LIM interactor-interacting factor</fullName>
    </submittedName>
</protein>
<sequence>MVALELPAAMSKVEVVGLVESNTGRQAVLVSGEQEAGQPDRNWFTSQTAADLCTQSRPRTRQMGPVYCPILGREPTTKNRARSDQNSLYVREACEGTVYASNRYETRTSELSREAPRDEAGDGRAQVQTTPTLISAEKRLEETNSLPCVLEGSSSHMPRVLNSTVEVPICKSRNISAADEQPEVLRERSLEKNVKHWSSIHFLLSAALRPQYSTTVKEDDCSRRARRRVHTRSRSAGYGALRVVPEKYLLDRTHASVLGASNQRVLRWLAPHTGESGVQLSSSSSSAAAAAAPRSVTGTGALVSRPREGGSEHAAPKCSSTSFTARKRGRNISCTLNSNVNKCSSRDTDSDGSSAVTEMIPDTEHILIHQAGVSSLAVEVDGEIDPWLIIATLPPREYAAPAPQIRLPKPDPAVRDRPTLVLDLDETLVHCSTEFMSDADFNFSVHFEGTNYTVYVKRRPFLQALLQYAARYFEVVVFTASQKAYADRLLNILDPDHTLIHHRLFRDACINVAGNYLKDLTVLSRDLRRTIIVDNSPQAFGYHLGNGVPILTWTDDENDRELIQLIHLLEDMRDELEHGSGDVRFLVERRFRNKNRVEFYRAFLASIDSAQ</sequence>
<organism evidence="7 8">
    <name type="scientific">Cyanidioschyzon merolae (strain NIES-3377 / 10D)</name>
    <name type="common">Unicellular red alga</name>
    <dbReference type="NCBI Taxonomy" id="280699"/>
    <lineage>
        <taxon>Eukaryota</taxon>
        <taxon>Rhodophyta</taxon>
        <taxon>Bangiophyceae</taxon>
        <taxon>Cyanidiales</taxon>
        <taxon>Cyanidiaceae</taxon>
        <taxon>Cyanidioschyzon</taxon>
    </lineage>
</organism>
<keyword evidence="8" id="KW-1185">Reference proteome</keyword>
<dbReference type="Gramene" id="CMQ110CT">
    <property type="protein sequence ID" value="CMQ110CT"/>
    <property type="gene ID" value="CMQ110C"/>
</dbReference>
<dbReference type="SUPFAM" id="SSF56784">
    <property type="entry name" value="HAD-like"/>
    <property type="match status" value="1"/>
</dbReference>
<feature type="region of interest" description="Disordered" evidence="5">
    <location>
        <begin position="289"/>
        <end position="322"/>
    </location>
</feature>
<evidence type="ECO:0000313" key="8">
    <source>
        <dbReference type="Proteomes" id="UP000007014"/>
    </source>
</evidence>
<dbReference type="NCBIfam" id="TIGR02251">
    <property type="entry name" value="HIF-SF_euk"/>
    <property type="match status" value="1"/>
</dbReference>
<proteinExistence type="inferred from homology"/>
<dbReference type="AlphaFoldDB" id="M1VG31"/>
<dbReference type="GO" id="GO:0004721">
    <property type="term" value="F:phosphoprotein phosphatase activity"/>
    <property type="evidence" value="ECO:0007669"/>
    <property type="project" value="UniProtKB-KW"/>
</dbReference>
<dbReference type="eggNOG" id="KOG1605">
    <property type="taxonomic scope" value="Eukaryota"/>
</dbReference>
<dbReference type="PROSITE" id="PS50969">
    <property type="entry name" value="FCP1"/>
    <property type="match status" value="1"/>
</dbReference>
<feature type="compositionally biased region" description="Basic and acidic residues" evidence="5">
    <location>
        <begin position="305"/>
        <end position="315"/>
    </location>
</feature>
<dbReference type="InterPro" id="IPR023214">
    <property type="entry name" value="HAD_sf"/>
</dbReference>
<dbReference type="Proteomes" id="UP000007014">
    <property type="component" value="Chromosome 17"/>
</dbReference>
<feature type="compositionally biased region" description="Basic and acidic residues" evidence="5">
    <location>
        <begin position="105"/>
        <end position="122"/>
    </location>
</feature>
<dbReference type="CDD" id="cd07521">
    <property type="entry name" value="HAD_FCP1-like"/>
    <property type="match status" value="1"/>
</dbReference>
<dbReference type="Gene3D" id="3.40.50.1000">
    <property type="entry name" value="HAD superfamily/HAD-like"/>
    <property type="match status" value="1"/>
</dbReference>
<name>M1VG31_CYAM1</name>
<dbReference type="FunFam" id="3.40.50.1000:FF:000015">
    <property type="entry name" value="CTD small phosphatase-like protein 2"/>
    <property type="match status" value="1"/>
</dbReference>
<keyword evidence="2" id="KW-0904">Protein phosphatase</keyword>
<dbReference type="PANTHER" id="PTHR12210">
    <property type="entry name" value="DULLARD PROTEIN PHOSPHATASE"/>
    <property type="match status" value="1"/>
</dbReference>
<dbReference type="KEGG" id="cme:CYME_CMQ110C"/>
<gene>
    <name evidence="7" type="ORF">CYME_CMQ110C</name>
</gene>
<evidence type="ECO:0000256" key="1">
    <source>
        <dbReference type="ARBA" id="ARBA00022801"/>
    </source>
</evidence>
<evidence type="ECO:0000256" key="3">
    <source>
        <dbReference type="ARBA" id="ARBA00037324"/>
    </source>
</evidence>
<dbReference type="EMBL" id="AP006499">
    <property type="protein sequence ID" value="BAM82022.1"/>
    <property type="molecule type" value="Genomic_DNA"/>
</dbReference>
<evidence type="ECO:0000256" key="4">
    <source>
        <dbReference type="ARBA" id="ARBA00038355"/>
    </source>
</evidence>
<dbReference type="InterPro" id="IPR036412">
    <property type="entry name" value="HAD-like_sf"/>
</dbReference>
<reference evidence="7 8" key="2">
    <citation type="journal article" date="2007" name="BMC Biol.">
        <title>A 100%-complete sequence reveals unusually simple genomic features in the hot-spring red alga Cyanidioschyzon merolae.</title>
        <authorList>
            <person name="Nozaki H."/>
            <person name="Takano H."/>
            <person name="Misumi O."/>
            <person name="Terasawa K."/>
            <person name="Matsuzaki M."/>
            <person name="Maruyama S."/>
            <person name="Nishida K."/>
            <person name="Yagisawa F."/>
            <person name="Yoshida Y."/>
            <person name="Fujiwara T."/>
            <person name="Takio S."/>
            <person name="Tamura K."/>
            <person name="Chung S.J."/>
            <person name="Nakamura S."/>
            <person name="Kuroiwa H."/>
            <person name="Tanaka K."/>
            <person name="Sato N."/>
            <person name="Kuroiwa T."/>
        </authorList>
    </citation>
    <scope>NUCLEOTIDE SEQUENCE [LARGE SCALE GENOMIC DNA]</scope>
    <source>
        <strain evidence="7 8">10D</strain>
    </source>
</reference>
<evidence type="ECO:0000256" key="5">
    <source>
        <dbReference type="SAM" id="MobiDB-lite"/>
    </source>
</evidence>
<feature type="domain" description="FCP1 homology" evidence="6">
    <location>
        <begin position="413"/>
        <end position="572"/>
    </location>
</feature>
<dbReference type="RefSeq" id="XP_005538058.1">
    <property type="nucleotide sequence ID" value="XM_005538001.1"/>
</dbReference>
<dbReference type="InterPro" id="IPR011948">
    <property type="entry name" value="Dullard_phosphatase"/>
</dbReference>
<evidence type="ECO:0000313" key="7">
    <source>
        <dbReference type="EMBL" id="BAM82022.1"/>
    </source>
</evidence>
<dbReference type="GO" id="GO:0005634">
    <property type="term" value="C:nucleus"/>
    <property type="evidence" value="ECO:0007669"/>
    <property type="project" value="UniProtKB-ARBA"/>
</dbReference>
<keyword evidence="1" id="KW-0378">Hydrolase</keyword>